<evidence type="ECO:0000256" key="2">
    <source>
        <dbReference type="ARBA" id="ARBA00022741"/>
    </source>
</evidence>
<dbReference type="GO" id="GO:0043139">
    <property type="term" value="F:5'-3' DNA helicase activity"/>
    <property type="evidence" value="ECO:0007669"/>
    <property type="project" value="TreeGrafter"/>
</dbReference>
<organism evidence="7 8">
    <name type="scientific">Candidatus Blautia stercorigallinarum</name>
    <dbReference type="NCBI Taxonomy" id="2838501"/>
    <lineage>
        <taxon>Bacteria</taxon>
        <taxon>Bacillati</taxon>
        <taxon>Bacillota</taxon>
        <taxon>Clostridia</taxon>
        <taxon>Lachnospirales</taxon>
        <taxon>Lachnospiraceae</taxon>
        <taxon>Blautia</taxon>
    </lineage>
</organism>
<dbReference type="Pfam" id="PF18741">
    <property type="entry name" value="MTES_1575"/>
    <property type="match status" value="1"/>
</dbReference>
<dbReference type="InterPro" id="IPR041677">
    <property type="entry name" value="DNA2/NAM7_AAA_11"/>
</dbReference>
<keyword evidence="4" id="KW-0347">Helicase</keyword>
<comment type="caution">
    <text evidence="7">The sequence shown here is derived from an EMBL/GenBank/DDBJ whole genome shotgun (WGS) entry which is preliminary data.</text>
</comment>
<dbReference type="EMBL" id="DXIQ01000014">
    <property type="protein sequence ID" value="HIV37890.1"/>
    <property type="molecule type" value="Genomic_DNA"/>
</dbReference>
<dbReference type="PANTHER" id="PTHR43788">
    <property type="entry name" value="DNA2/NAM7 HELICASE FAMILY MEMBER"/>
    <property type="match status" value="1"/>
</dbReference>
<evidence type="ECO:0000259" key="6">
    <source>
        <dbReference type="SMART" id="SM00952"/>
    </source>
</evidence>
<dbReference type="FunFam" id="3.40.960.10:FF:000002">
    <property type="entry name" value="DNA helicase related protein"/>
    <property type="match status" value="1"/>
</dbReference>
<dbReference type="InterPro" id="IPR049468">
    <property type="entry name" value="Restrct_endonuc-II-like_dom"/>
</dbReference>
<dbReference type="InterPro" id="IPR050534">
    <property type="entry name" value="Coronavir_polyprotein_1ab"/>
</dbReference>
<dbReference type="InterPro" id="IPR013584">
    <property type="entry name" value="RAP"/>
</dbReference>
<feature type="domain" description="RAP" evidence="6">
    <location>
        <begin position="1281"/>
        <end position="1335"/>
    </location>
</feature>
<name>A0A9D1TEH9_9FIRM</name>
<protein>
    <submittedName>
        <fullName evidence="7">DUF4011 domain-containing protein</fullName>
    </submittedName>
</protein>
<accession>A0A9D1TEH9</accession>
<evidence type="ECO:0000256" key="4">
    <source>
        <dbReference type="ARBA" id="ARBA00022806"/>
    </source>
</evidence>
<dbReference type="Pfam" id="PF13087">
    <property type="entry name" value="AAA_12"/>
    <property type="match status" value="1"/>
</dbReference>
<gene>
    <name evidence="7" type="ORF">H9747_02650</name>
</gene>
<keyword evidence="3" id="KW-0378">Hydrolase</keyword>
<reference evidence="7" key="2">
    <citation type="submission" date="2021-04" db="EMBL/GenBank/DDBJ databases">
        <authorList>
            <person name="Gilroy R."/>
        </authorList>
    </citation>
    <scope>NUCLEOTIDE SEQUENCE</scope>
    <source>
        <strain evidence="7">CHK195-9823</strain>
    </source>
</reference>
<proteinExistence type="inferred from homology"/>
<evidence type="ECO:0000256" key="1">
    <source>
        <dbReference type="ARBA" id="ARBA00007913"/>
    </source>
</evidence>
<comment type="similarity">
    <text evidence="1">Belongs to the DNA2/NAM7 helicase family.</text>
</comment>
<dbReference type="InterPro" id="IPR011335">
    <property type="entry name" value="Restrct_endonuc-II-like"/>
</dbReference>
<evidence type="ECO:0000313" key="8">
    <source>
        <dbReference type="Proteomes" id="UP000886814"/>
    </source>
</evidence>
<dbReference type="SUPFAM" id="SSF52980">
    <property type="entry name" value="Restriction endonuclease-like"/>
    <property type="match status" value="1"/>
</dbReference>
<reference evidence="7" key="1">
    <citation type="journal article" date="2021" name="PeerJ">
        <title>Extensive microbial diversity within the chicken gut microbiome revealed by metagenomics and culture.</title>
        <authorList>
            <person name="Gilroy R."/>
            <person name="Ravi A."/>
            <person name="Getino M."/>
            <person name="Pursley I."/>
            <person name="Horton D.L."/>
            <person name="Alikhan N.F."/>
            <person name="Baker D."/>
            <person name="Gharbi K."/>
            <person name="Hall N."/>
            <person name="Watson M."/>
            <person name="Adriaenssens E.M."/>
            <person name="Foster-Nyarko E."/>
            <person name="Jarju S."/>
            <person name="Secka A."/>
            <person name="Antonio M."/>
            <person name="Oren A."/>
            <person name="Chaudhuri R.R."/>
            <person name="La Ragione R."/>
            <person name="Hildebrand F."/>
            <person name="Pallen M.J."/>
        </authorList>
    </citation>
    <scope>NUCLEOTIDE SEQUENCE</scope>
    <source>
        <strain evidence="7">CHK195-9823</strain>
    </source>
</reference>
<evidence type="ECO:0000256" key="3">
    <source>
        <dbReference type="ARBA" id="ARBA00022801"/>
    </source>
</evidence>
<sequence length="1537" mass="175570">MNTRKLDKWADLLLDTGKRNNLINFKDTRASTVEILFPSSDALFKKIDGLASFEVFDPKIIENAPEYEQIQIEASESIDASNKKAAFLSQYSGKLKRQNQILLYNATTNPLTALKNIDKKAREFIEETGVNVAYMAFGFIHWKESDSSNYVFRAPILLVPVQLDQASAVEPYFIKSTEDDIIVNPTFAYKMEAEYGVKLPDYNDEDLADYLDKIKPLIKKLQWTITQECKIGIFSFLKINMYRDLKDNAATILSNRNVRQLLGEPVDTEENKENNEAITQVADPLIELHSVVDADSSQIEAIELAKSGKSFVLQGPPGTGKSQTITNIIAECLSDGKKVLFVSEKLAALNVVYEKLDQAGLAEFCLQLHSHKANKKEVIADICHTLRTGKSTLSSKADMEIELKQKAERQLNAYATELHKQRPVIEKSLYQLYEAYAALRFMPNVEWTIPQLSSKGKMYLTETTPLLEQYVDYIPSIGYDYRKNPWYGYINQDTSYMARSEVKNNFSTVVQFLQTLIPLQTEISEKYRIHCTNIEEAHIWNTFFDFAATSQVITPLLLDRVHFNEVNSVLNKLQTLSSDILNYRAELNATFNDDIYNLDGSAYYMKLTRQFNGTFSRFFNTEYKQLISDLCLCKKDGKKPSYNEAITLTQRLSCYQQKCREYSEAEAPIKVFLGAAYKGIETEWDYITGQLSTLESMFSNDMSFGTLGSYSDFVAEKNFFADYSQKLRDAFAACDIEVLNHTAGYFDKTVLDIYFAPCPLVLLRLNGCLYEIDKLDNWCHFRSLLSKLDDKQIVSYINVAISHNIEPKHIVGVFQKQFYYQWIDLILSETPVLSAFNRISQDKAIRTFSAKDTEQFEINKAKIRAELSAKRPSLDMIAPGSALAILLREGEKKRKQKSIRSLLTETGELVQRIKPCFLMSPLSVSTFLAPDSVHFDVVVFDEASQIFPQDAIGAIYRAKQLIVVGDSKQMPPSNFFNASIEAEDSDEETGDVTDFESILDLCSTSMQQLRLRWHYRSRFEQLITFSNKNFYDNDLVTFPSAKADAPGIGVDYYHVDGIFDRRSHTNRKEAEFIVDLIYQNIDKYPNRSLGVVAFSIAQQDLIDRLLAKRRQNTPEKEFFFKHDRKEPFFIKNLETVQGDERDTIIFSVAYGIDAQGRLLHNFGPLNRIGGERRLNVAVTRAKCNVQLVSSMHYTDIDLKRTSAEGAKLLREYLDFAENGEIALERNVNVNPFEQFDSDFELEVCDFLRSKGFSVDTQVGCSGFRIDLGLKLPNSSDYVLAIECDGATYHASKNARDRDRLRQEILERMGWKFYRIWSTDWFRNKSVEQLRLLEAATDAIKNPMRTEAKPANSKSVETFEEAAAEKHFEFPPYKAADIYQLSKQYLPHDFKGMVKAILEVEAPLSEELLLKRIVWCFGREKVTKVVQHAYEQQMSGYQRYGIIRKNGFLYLTNEKKIQFRKSGDIEREIKQIAPAELAAGMLEILKQNVSADKNGLYHSLAVQCGVTRVGKAINEAMDSALHMLDNSISIDGEQITLK</sequence>
<dbReference type="InterPro" id="IPR027417">
    <property type="entry name" value="P-loop_NTPase"/>
</dbReference>
<dbReference type="GO" id="GO:0005524">
    <property type="term" value="F:ATP binding"/>
    <property type="evidence" value="ECO:0007669"/>
    <property type="project" value="UniProtKB-KW"/>
</dbReference>
<dbReference type="Pfam" id="PF13195">
    <property type="entry name" value="DUF4011"/>
    <property type="match status" value="1"/>
</dbReference>
<keyword evidence="5" id="KW-0067">ATP-binding</keyword>
<dbReference type="GO" id="GO:0016787">
    <property type="term" value="F:hydrolase activity"/>
    <property type="evidence" value="ECO:0007669"/>
    <property type="project" value="UniProtKB-KW"/>
</dbReference>
<dbReference type="Pfam" id="PF13086">
    <property type="entry name" value="AAA_11"/>
    <property type="match status" value="1"/>
</dbReference>
<dbReference type="FunFam" id="3.40.50.300:FF:002063">
    <property type="entry name" value="DNA helicase related protein"/>
    <property type="match status" value="1"/>
</dbReference>
<dbReference type="Gene3D" id="3.40.50.300">
    <property type="entry name" value="P-loop containing nucleotide triphosphate hydrolases"/>
    <property type="match status" value="3"/>
</dbReference>
<evidence type="ECO:0000256" key="5">
    <source>
        <dbReference type="ARBA" id="ARBA00022840"/>
    </source>
</evidence>
<keyword evidence="2" id="KW-0547">Nucleotide-binding</keyword>
<dbReference type="Proteomes" id="UP000886814">
    <property type="component" value="Unassembled WGS sequence"/>
</dbReference>
<evidence type="ECO:0000313" key="7">
    <source>
        <dbReference type="EMBL" id="HIV37890.1"/>
    </source>
</evidence>
<dbReference type="SUPFAM" id="SSF52540">
    <property type="entry name" value="P-loop containing nucleoside triphosphate hydrolases"/>
    <property type="match status" value="1"/>
</dbReference>
<dbReference type="SMART" id="SM00952">
    <property type="entry name" value="RAP"/>
    <property type="match status" value="1"/>
</dbReference>
<dbReference type="InterPro" id="IPR047187">
    <property type="entry name" value="SF1_C_Upf1"/>
</dbReference>
<dbReference type="InterPro" id="IPR025103">
    <property type="entry name" value="DUF4011"/>
</dbReference>
<dbReference type="CDD" id="cd18808">
    <property type="entry name" value="SF1_C_Upf1"/>
    <property type="match status" value="1"/>
</dbReference>
<dbReference type="Gene3D" id="3.40.960.10">
    <property type="entry name" value="VSR Endonuclease"/>
    <property type="match status" value="1"/>
</dbReference>
<dbReference type="PANTHER" id="PTHR43788:SF8">
    <property type="entry name" value="DNA-BINDING PROTEIN SMUBP-2"/>
    <property type="match status" value="1"/>
</dbReference>
<dbReference type="InterPro" id="IPR041679">
    <property type="entry name" value="DNA2/NAM7-like_C"/>
</dbReference>